<feature type="transmembrane region" description="Helical" evidence="7">
    <location>
        <begin position="96"/>
        <end position="129"/>
    </location>
</feature>
<comment type="subcellular location">
    <subcellularLocation>
        <location evidence="2">Cytoplasmic vesicle</location>
        <location evidence="2">Secretory vesicle</location>
        <location evidence="2">Synaptic vesicle</location>
    </subcellularLocation>
    <subcellularLocation>
        <location evidence="1 7">Membrane</location>
        <topology evidence="1 7">Multi-pass membrane protein</topology>
    </subcellularLocation>
</comment>
<evidence type="ECO:0000256" key="3">
    <source>
        <dbReference type="ARBA" id="ARBA00006483"/>
    </source>
</evidence>
<dbReference type="OrthoDB" id="63113at2759"/>
<dbReference type="Proteomes" id="UP000593567">
    <property type="component" value="Unassembled WGS sequence"/>
</dbReference>
<keyword evidence="4 7" id="KW-0812">Transmembrane</keyword>
<dbReference type="PANTHER" id="PTHR19317:SF0">
    <property type="entry name" value="PRENYLATED RAB ACCEPTOR PROTEIN 1"/>
    <property type="match status" value="1"/>
</dbReference>
<protein>
    <recommendedName>
        <fullName evidence="7">PRA1 family protein</fullName>
    </recommendedName>
</protein>
<evidence type="ECO:0000256" key="4">
    <source>
        <dbReference type="ARBA" id="ARBA00022692"/>
    </source>
</evidence>
<evidence type="ECO:0000256" key="1">
    <source>
        <dbReference type="ARBA" id="ARBA00004141"/>
    </source>
</evidence>
<evidence type="ECO:0000313" key="10">
    <source>
        <dbReference type="Proteomes" id="UP000593567"/>
    </source>
</evidence>
<dbReference type="InterPro" id="IPR004895">
    <property type="entry name" value="Prenylated_rab_accept_PRA1"/>
</dbReference>
<evidence type="ECO:0000256" key="5">
    <source>
        <dbReference type="ARBA" id="ARBA00022989"/>
    </source>
</evidence>
<dbReference type="GO" id="GO:0008021">
    <property type="term" value="C:synaptic vesicle"/>
    <property type="evidence" value="ECO:0007669"/>
    <property type="project" value="UniProtKB-SubCell"/>
</dbReference>
<reference evidence="9" key="1">
    <citation type="submission" date="2020-06" db="EMBL/GenBank/DDBJ databases">
        <title>Draft genome of Bugula neritina, a colonial animal packing powerful symbionts and potential medicines.</title>
        <authorList>
            <person name="Rayko M."/>
        </authorList>
    </citation>
    <scope>NUCLEOTIDE SEQUENCE [LARGE SCALE GENOMIC DNA]</scope>
    <source>
        <strain evidence="9">Kwan_BN1</strain>
    </source>
</reference>
<evidence type="ECO:0000256" key="7">
    <source>
        <dbReference type="RuleBase" id="RU363107"/>
    </source>
</evidence>
<evidence type="ECO:0000256" key="8">
    <source>
        <dbReference type="SAM" id="MobiDB-lite"/>
    </source>
</evidence>
<proteinExistence type="inferred from homology"/>
<evidence type="ECO:0000256" key="6">
    <source>
        <dbReference type="ARBA" id="ARBA00023136"/>
    </source>
</evidence>
<dbReference type="PANTHER" id="PTHR19317">
    <property type="entry name" value="PRENYLATED RAB ACCEPTOR 1-RELATED"/>
    <property type="match status" value="1"/>
</dbReference>
<dbReference type="GO" id="GO:0016020">
    <property type="term" value="C:membrane"/>
    <property type="evidence" value="ECO:0007669"/>
    <property type="project" value="UniProtKB-SubCell"/>
</dbReference>
<keyword evidence="6 7" id="KW-0472">Membrane</keyword>
<keyword evidence="5 7" id="KW-1133">Transmembrane helix</keyword>
<name>A0A7J7IZZ0_BUGNE</name>
<comment type="similarity">
    <text evidence="3 7">Belongs to the PRA1 family.</text>
</comment>
<feature type="region of interest" description="Disordered" evidence="8">
    <location>
        <begin position="1"/>
        <end position="32"/>
    </location>
</feature>
<dbReference type="GO" id="GO:0005794">
    <property type="term" value="C:Golgi apparatus"/>
    <property type="evidence" value="ECO:0007669"/>
    <property type="project" value="TreeGrafter"/>
</dbReference>
<feature type="transmembrane region" description="Helical" evidence="7">
    <location>
        <begin position="149"/>
        <end position="175"/>
    </location>
</feature>
<evidence type="ECO:0000313" key="9">
    <source>
        <dbReference type="EMBL" id="KAF6019127.1"/>
    </source>
</evidence>
<evidence type="ECO:0000256" key="2">
    <source>
        <dbReference type="ARBA" id="ARBA00004234"/>
    </source>
</evidence>
<organism evidence="9 10">
    <name type="scientific">Bugula neritina</name>
    <name type="common">Brown bryozoan</name>
    <name type="synonym">Sertularia neritina</name>
    <dbReference type="NCBI Taxonomy" id="10212"/>
    <lineage>
        <taxon>Eukaryota</taxon>
        <taxon>Metazoa</taxon>
        <taxon>Spiralia</taxon>
        <taxon>Lophotrochozoa</taxon>
        <taxon>Bryozoa</taxon>
        <taxon>Gymnolaemata</taxon>
        <taxon>Cheilostomatida</taxon>
        <taxon>Flustrina</taxon>
        <taxon>Buguloidea</taxon>
        <taxon>Bugulidae</taxon>
        <taxon>Bugula</taxon>
    </lineage>
</organism>
<gene>
    <name evidence="9" type="ORF">EB796_022544</name>
</gene>
<keyword evidence="10" id="KW-1185">Reference proteome</keyword>
<sequence length="217" mass="23570">MIRSNMGDADAKVDLSGNLDAPPPEPAGGLKTGNVMGTLSSLPVTPGAAKDWVLSRRQSVRPWSEFLNTNRFQKPTSVAAVGSRAIKNIEHFMSNYLFVFIGLIVFCILTSPVLLIVLGLCGGAIYYVGVKHQSQQKLLFMGRELTLSQQYAAIGCASVPLLWLSGAGGAVFWILANSLDITRGTVYKSLNYLPNIAFLCQMQYSLDSELHFAPSRL</sequence>
<dbReference type="EMBL" id="VXIV02003252">
    <property type="protein sequence ID" value="KAF6019127.1"/>
    <property type="molecule type" value="Genomic_DNA"/>
</dbReference>
<dbReference type="AlphaFoldDB" id="A0A7J7IZZ0"/>
<accession>A0A7J7IZZ0</accession>
<comment type="caution">
    <text evidence="9">The sequence shown here is derived from an EMBL/GenBank/DDBJ whole genome shotgun (WGS) entry which is preliminary data.</text>
</comment>
<dbReference type="Pfam" id="PF03208">
    <property type="entry name" value="PRA1"/>
    <property type="match status" value="1"/>
</dbReference>